<dbReference type="PRINTS" id="PR00344">
    <property type="entry name" value="BCTRLSENSOR"/>
</dbReference>
<dbReference type="CDD" id="cd00731">
    <property type="entry name" value="CheA_reg"/>
    <property type="match status" value="1"/>
</dbReference>
<dbReference type="Gene3D" id="2.30.30.40">
    <property type="entry name" value="SH3 Domains"/>
    <property type="match status" value="1"/>
</dbReference>
<dbReference type="SMART" id="SM00387">
    <property type="entry name" value="HATPase_c"/>
    <property type="match status" value="1"/>
</dbReference>
<feature type="compositionally biased region" description="Low complexity" evidence="13">
    <location>
        <begin position="315"/>
        <end position="329"/>
    </location>
</feature>
<dbReference type="EC" id="2.7.13.3" evidence="2"/>
<dbReference type="PROSITE" id="PS50851">
    <property type="entry name" value="CHEW"/>
    <property type="match status" value="1"/>
</dbReference>
<dbReference type="PROSITE" id="PS50109">
    <property type="entry name" value="HIS_KIN"/>
    <property type="match status" value="1"/>
</dbReference>
<dbReference type="SUPFAM" id="SSF55874">
    <property type="entry name" value="ATPase domain of HSP90 chaperone/DNA topoisomerase II/histidine kinase"/>
    <property type="match status" value="1"/>
</dbReference>
<dbReference type="Gene3D" id="1.10.287.560">
    <property type="entry name" value="Histidine kinase CheA-like, homodimeric domain"/>
    <property type="match status" value="1"/>
</dbReference>
<feature type="domain" description="HPt" evidence="16">
    <location>
        <begin position="1"/>
        <end position="105"/>
    </location>
</feature>
<evidence type="ECO:0000256" key="13">
    <source>
        <dbReference type="SAM" id="MobiDB-lite"/>
    </source>
</evidence>
<feature type="domain" description="Histidine kinase" evidence="14">
    <location>
        <begin position="371"/>
        <end position="580"/>
    </location>
</feature>
<evidence type="ECO:0000256" key="10">
    <source>
        <dbReference type="ARBA" id="ARBA00023012"/>
    </source>
</evidence>
<dbReference type="InterPro" id="IPR037006">
    <property type="entry name" value="CheA-like_homodim_sf"/>
</dbReference>
<dbReference type="PANTHER" id="PTHR43395">
    <property type="entry name" value="SENSOR HISTIDINE KINASE CHEA"/>
    <property type="match status" value="1"/>
</dbReference>
<dbReference type="InterPro" id="IPR004358">
    <property type="entry name" value="Sig_transdc_His_kin-like_C"/>
</dbReference>
<evidence type="ECO:0000259" key="14">
    <source>
        <dbReference type="PROSITE" id="PS50109"/>
    </source>
</evidence>
<feature type="region of interest" description="Disordered" evidence="13">
    <location>
        <begin position="294"/>
        <end position="334"/>
    </location>
</feature>
<dbReference type="SUPFAM" id="SSF50341">
    <property type="entry name" value="CheW-like"/>
    <property type="match status" value="1"/>
</dbReference>
<keyword evidence="4" id="KW-0145">Chemotaxis</keyword>
<dbReference type="InterPro" id="IPR002545">
    <property type="entry name" value="CheW-lke_dom"/>
</dbReference>
<keyword evidence="8" id="KW-0418">Kinase</keyword>
<dbReference type="SMART" id="SM00260">
    <property type="entry name" value="CheW"/>
    <property type="match status" value="1"/>
</dbReference>
<evidence type="ECO:0000256" key="12">
    <source>
        <dbReference type="PROSITE-ProRule" id="PRU00110"/>
    </source>
</evidence>
<evidence type="ECO:0000256" key="7">
    <source>
        <dbReference type="ARBA" id="ARBA00022741"/>
    </source>
</evidence>
<dbReference type="Proteomes" id="UP001500547">
    <property type="component" value="Unassembled WGS sequence"/>
</dbReference>
<keyword evidence="7" id="KW-0547">Nucleotide-binding</keyword>
<organism evidence="17 18">
    <name type="scientific">Viridibacterium curvum</name>
    <dbReference type="NCBI Taxonomy" id="1101404"/>
    <lineage>
        <taxon>Bacteria</taxon>
        <taxon>Pseudomonadati</taxon>
        <taxon>Pseudomonadota</taxon>
        <taxon>Betaproteobacteria</taxon>
        <taxon>Rhodocyclales</taxon>
        <taxon>Rhodocyclaceae</taxon>
        <taxon>Viridibacterium</taxon>
    </lineage>
</organism>
<dbReference type="InterPro" id="IPR036641">
    <property type="entry name" value="HPT_dom_sf"/>
</dbReference>
<dbReference type="Pfam" id="PF01627">
    <property type="entry name" value="Hpt"/>
    <property type="match status" value="1"/>
</dbReference>
<dbReference type="CDD" id="cd00088">
    <property type="entry name" value="HPT"/>
    <property type="match status" value="1"/>
</dbReference>
<dbReference type="InterPro" id="IPR004105">
    <property type="entry name" value="CheA-like_dim"/>
</dbReference>
<dbReference type="PROSITE" id="PS50894">
    <property type="entry name" value="HPT"/>
    <property type="match status" value="1"/>
</dbReference>
<feature type="modified residue" description="Phosphohistidine" evidence="12">
    <location>
        <position position="48"/>
    </location>
</feature>
<evidence type="ECO:0000259" key="15">
    <source>
        <dbReference type="PROSITE" id="PS50851"/>
    </source>
</evidence>
<dbReference type="InterPro" id="IPR051315">
    <property type="entry name" value="Bact_Chemotaxis_CheA"/>
</dbReference>
<dbReference type="EMBL" id="BAABLD010000005">
    <property type="protein sequence ID" value="GAA5161879.1"/>
    <property type="molecule type" value="Genomic_DNA"/>
</dbReference>
<proteinExistence type="predicted"/>
<evidence type="ECO:0000313" key="18">
    <source>
        <dbReference type="Proteomes" id="UP001500547"/>
    </source>
</evidence>
<dbReference type="SMART" id="SM00073">
    <property type="entry name" value="HPT"/>
    <property type="match status" value="1"/>
</dbReference>
<evidence type="ECO:0000256" key="6">
    <source>
        <dbReference type="ARBA" id="ARBA00022679"/>
    </source>
</evidence>
<sequence>MAIDMTQFYQVFFEESQEHLAAMESLLVAIDPAEPDSEDLNAIFRAAHSIKGSSATFGFSDLAEVTHVMENLLDRVRKNELPLTDSIVDACLKAGDVLRNLLGAHQGLETADHAAAEVVRERLEALMKGDGVSAAEPGDAEQADVGFIISFKLQCKADEHPRVLENLLVELRQHGRLVLEEAGSGGRHGKATRLRLCTEHDEISLRALLDFVVGSSLKMEGVKGKVGSLVQEEAYGFFDDVPAPSSDALEDPDGAYGLFELTPAMIPANAEPVGMEAEDGSFGLFDVSGLPAAEPDKPAASVHTDESAKRTMLSPDAGKAATAPRAAPGGESGSIRVSVDKVDQMINLVGELVITQAMLAQAASKVDPVVFESLLNSLGHLERNTRDLQESVMSVRMLPISTVFSRFPRVVRDLSQKLGKKVQLVMSGEHTELDKTLIERITDPLTHLIRNSLDHGIESPDKRVAAGKVEQGTVTLRAYHQSGNIVIEVGDDGGGLNRDKILGKARERGLIVHDNMSDQEVWMLIFEPGFSTADVVTDVSGRGVGMDVVRKNINALNGRIEIDSVLGVGTRVTVRLPLTLAILDGMSVGVGEEVYIIPLDYVVESLQPAESMLKSLAGAERVLQVRGEYLPLISLRHIFGVPGNDPPHASGIVIVVECDGMKAALFVEQILGQQQVVIKSLEANYRRVVGIAGATIMGDGHVALIVDASAVVSMARHSLPVAA</sequence>
<evidence type="ECO:0000259" key="16">
    <source>
        <dbReference type="PROSITE" id="PS50894"/>
    </source>
</evidence>
<dbReference type="SUPFAM" id="SSF47384">
    <property type="entry name" value="Homodimeric domain of signal transducing histidine kinase"/>
    <property type="match status" value="1"/>
</dbReference>
<dbReference type="InterPro" id="IPR036890">
    <property type="entry name" value="HATPase_C_sf"/>
</dbReference>
<evidence type="ECO:0000313" key="17">
    <source>
        <dbReference type="EMBL" id="GAA5161879.1"/>
    </source>
</evidence>
<keyword evidence="6" id="KW-0808">Transferase</keyword>
<reference evidence="18" key="1">
    <citation type="journal article" date="2019" name="Int. J. Syst. Evol. Microbiol.">
        <title>The Global Catalogue of Microorganisms (GCM) 10K type strain sequencing project: providing services to taxonomists for standard genome sequencing and annotation.</title>
        <authorList>
            <consortium name="The Broad Institute Genomics Platform"/>
            <consortium name="The Broad Institute Genome Sequencing Center for Infectious Disease"/>
            <person name="Wu L."/>
            <person name="Ma J."/>
        </authorList>
    </citation>
    <scope>NUCLEOTIDE SEQUENCE [LARGE SCALE GENOMIC DNA]</scope>
    <source>
        <strain evidence="18">JCM 18715</strain>
    </source>
</reference>
<keyword evidence="9" id="KW-0067">ATP-binding</keyword>
<dbReference type="InterPro" id="IPR008207">
    <property type="entry name" value="Sig_transdc_His_kin_Hpt_dom"/>
</dbReference>
<dbReference type="PANTHER" id="PTHR43395:SF10">
    <property type="entry name" value="CHEMOTAXIS PROTEIN CHEA"/>
    <property type="match status" value="1"/>
</dbReference>
<dbReference type="CDD" id="cd16916">
    <property type="entry name" value="HATPase_CheA-like"/>
    <property type="match status" value="1"/>
</dbReference>
<evidence type="ECO:0000256" key="9">
    <source>
        <dbReference type="ARBA" id="ARBA00022840"/>
    </source>
</evidence>
<dbReference type="Pfam" id="PF01584">
    <property type="entry name" value="CheW"/>
    <property type="match status" value="1"/>
</dbReference>
<evidence type="ECO:0000256" key="4">
    <source>
        <dbReference type="ARBA" id="ARBA00022500"/>
    </source>
</evidence>
<keyword evidence="10" id="KW-0902">Two-component regulatory system</keyword>
<name>A0ABP9QH61_9RHOO</name>
<dbReference type="InterPro" id="IPR005467">
    <property type="entry name" value="His_kinase_dom"/>
</dbReference>
<evidence type="ECO:0000256" key="5">
    <source>
        <dbReference type="ARBA" id="ARBA00022553"/>
    </source>
</evidence>
<keyword evidence="18" id="KW-1185">Reference proteome</keyword>
<dbReference type="InterPro" id="IPR003594">
    <property type="entry name" value="HATPase_dom"/>
</dbReference>
<comment type="catalytic activity">
    <reaction evidence="1">
        <text>ATP + protein L-histidine = ADP + protein N-phospho-L-histidine.</text>
        <dbReference type="EC" id="2.7.13.3"/>
    </reaction>
</comment>
<keyword evidence="5 12" id="KW-0597">Phosphoprotein</keyword>
<accession>A0ABP9QH61</accession>
<dbReference type="Pfam" id="PF02518">
    <property type="entry name" value="HATPase_c"/>
    <property type="match status" value="1"/>
</dbReference>
<evidence type="ECO:0000256" key="3">
    <source>
        <dbReference type="ARBA" id="ARBA00021495"/>
    </source>
</evidence>
<evidence type="ECO:0000256" key="8">
    <source>
        <dbReference type="ARBA" id="ARBA00022777"/>
    </source>
</evidence>
<dbReference type="InterPro" id="IPR036097">
    <property type="entry name" value="HisK_dim/P_sf"/>
</dbReference>
<evidence type="ECO:0000256" key="1">
    <source>
        <dbReference type="ARBA" id="ARBA00000085"/>
    </source>
</evidence>
<dbReference type="Gene3D" id="1.20.120.160">
    <property type="entry name" value="HPT domain"/>
    <property type="match status" value="1"/>
</dbReference>
<feature type="domain" description="CheW-like" evidence="15">
    <location>
        <begin position="582"/>
        <end position="717"/>
    </location>
</feature>
<dbReference type="Gene3D" id="3.30.565.10">
    <property type="entry name" value="Histidine kinase-like ATPase, C-terminal domain"/>
    <property type="match status" value="1"/>
</dbReference>
<protein>
    <recommendedName>
        <fullName evidence="3">Chemotaxis protein CheA</fullName>
        <ecNumber evidence="2">2.7.13.3</ecNumber>
    </recommendedName>
</protein>
<dbReference type="InterPro" id="IPR036061">
    <property type="entry name" value="CheW-like_dom_sf"/>
</dbReference>
<gene>
    <name evidence="17" type="primary">cheA</name>
    <name evidence="17" type="ORF">GCM10025770_11830</name>
</gene>
<evidence type="ECO:0000256" key="11">
    <source>
        <dbReference type="ARBA" id="ARBA00035100"/>
    </source>
</evidence>
<dbReference type="Pfam" id="PF02895">
    <property type="entry name" value="H-kinase_dim"/>
    <property type="match status" value="1"/>
</dbReference>
<evidence type="ECO:0000256" key="2">
    <source>
        <dbReference type="ARBA" id="ARBA00012438"/>
    </source>
</evidence>
<dbReference type="SUPFAM" id="SSF47226">
    <property type="entry name" value="Histidine-containing phosphotransfer domain, HPT domain"/>
    <property type="match status" value="1"/>
</dbReference>
<comment type="function">
    <text evidence="11">Involved in the transmission of sensory signals from the chemoreceptors to the flagellar motors. CheA is autophosphorylated; it can transfer its phosphate group to either CheB or CheY.</text>
</comment>
<comment type="caution">
    <text evidence="17">The sequence shown here is derived from an EMBL/GenBank/DDBJ whole genome shotgun (WGS) entry which is preliminary data.</text>
</comment>
<dbReference type="SMART" id="SM01231">
    <property type="entry name" value="H-kinase_dim"/>
    <property type="match status" value="1"/>
</dbReference>